<evidence type="ECO:0000256" key="4">
    <source>
        <dbReference type="SAM" id="SignalP"/>
    </source>
</evidence>
<dbReference type="GO" id="GO:0004525">
    <property type="term" value="F:ribonuclease III activity"/>
    <property type="evidence" value="ECO:0007669"/>
    <property type="project" value="InterPro"/>
</dbReference>
<feature type="domain" description="DRBM" evidence="5">
    <location>
        <begin position="244"/>
        <end position="314"/>
    </location>
</feature>
<dbReference type="OMA" id="ARIACWK"/>
<feature type="chain" id="PRO_5013568039" description="DRBM domain-containing protein" evidence="4">
    <location>
        <begin position="28"/>
        <end position="315"/>
    </location>
</feature>
<dbReference type="InParanoid" id="A0A2H3EMQ1"/>
<dbReference type="PROSITE" id="PS50137">
    <property type="entry name" value="DS_RBD"/>
    <property type="match status" value="1"/>
</dbReference>
<name>A0A2H3EMQ1_ARMGA</name>
<proteinExistence type="predicted"/>
<dbReference type="InterPro" id="IPR014720">
    <property type="entry name" value="dsRBD_dom"/>
</dbReference>
<keyword evidence="1 2" id="KW-0694">RNA-binding</keyword>
<dbReference type="Proteomes" id="UP000217790">
    <property type="component" value="Unassembled WGS sequence"/>
</dbReference>
<dbReference type="SUPFAM" id="SSF54768">
    <property type="entry name" value="dsRNA-binding domain-like"/>
    <property type="match status" value="1"/>
</dbReference>
<dbReference type="SMART" id="SM00358">
    <property type="entry name" value="DSRM"/>
    <property type="match status" value="1"/>
</dbReference>
<evidence type="ECO:0000313" key="7">
    <source>
        <dbReference type="Proteomes" id="UP000217790"/>
    </source>
</evidence>
<keyword evidence="4" id="KW-0732">Signal</keyword>
<dbReference type="AlphaFoldDB" id="A0A2H3EMQ1"/>
<evidence type="ECO:0000313" key="6">
    <source>
        <dbReference type="EMBL" id="PBL01174.1"/>
    </source>
</evidence>
<protein>
    <recommendedName>
        <fullName evidence="5">DRBM domain-containing protein</fullName>
    </recommendedName>
</protein>
<organism evidence="6 7">
    <name type="scientific">Armillaria gallica</name>
    <name type="common">Bulbous honey fungus</name>
    <name type="synonym">Armillaria bulbosa</name>
    <dbReference type="NCBI Taxonomy" id="47427"/>
    <lineage>
        <taxon>Eukaryota</taxon>
        <taxon>Fungi</taxon>
        <taxon>Dikarya</taxon>
        <taxon>Basidiomycota</taxon>
        <taxon>Agaricomycotina</taxon>
        <taxon>Agaricomycetes</taxon>
        <taxon>Agaricomycetidae</taxon>
        <taxon>Agaricales</taxon>
        <taxon>Marasmiineae</taxon>
        <taxon>Physalacriaceae</taxon>
        <taxon>Armillaria</taxon>
    </lineage>
</organism>
<reference evidence="7" key="1">
    <citation type="journal article" date="2017" name="Nat. Ecol. Evol.">
        <title>Genome expansion and lineage-specific genetic innovations in the forest pathogenic fungi Armillaria.</title>
        <authorList>
            <person name="Sipos G."/>
            <person name="Prasanna A.N."/>
            <person name="Walter M.C."/>
            <person name="O'Connor E."/>
            <person name="Balint B."/>
            <person name="Krizsan K."/>
            <person name="Kiss B."/>
            <person name="Hess J."/>
            <person name="Varga T."/>
            <person name="Slot J."/>
            <person name="Riley R."/>
            <person name="Boka B."/>
            <person name="Rigling D."/>
            <person name="Barry K."/>
            <person name="Lee J."/>
            <person name="Mihaltcheva S."/>
            <person name="LaButti K."/>
            <person name="Lipzen A."/>
            <person name="Waldron R."/>
            <person name="Moloney N.M."/>
            <person name="Sperisen C."/>
            <person name="Kredics L."/>
            <person name="Vagvoelgyi C."/>
            <person name="Patrignani A."/>
            <person name="Fitzpatrick D."/>
            <person name="Nagy I."/>
            <person name="Doyle S."/>
            <person name="Anderson J.B."/>
            <person name="Grigoriev I.V."/>
            <person name="Gueldener U."/>
            <person name="Muensterkoetter M."/>
            <person name="Nagy L.G."/>
        </authorList>
    </citation>
    <scope>NUCLEOTIDE SEQUENCE [LARGE SCALE GENOMIC DNA]</scope>
    <source>
        <strain evidence="7">Ar21-2</strain>
    </source>
</reference>
<dbReference type="EMBL" id="KZ293646">
    <property type="protein sequence ID" value="PBL01174.1"/>
    <property type="molecule type" value="Genomic_DNA"/>
</dbReference>
<feature type="compositionally biased region" description="Pro residues" evidence="3">
    <location>
        <begin position="184"/>
        <end position="200"/>
    </location>
</feature>
<accession>A0A2H3EMQ1</accession>
<dbReference type="GO" id="GO:0003723">
    <property type="term" value="F:RNA binding"/>
    <property type="evidence" value="ECO:0007669"/>
    <property type="project" value="UniProtKB-UniRule"/>
</dbReference>
<dbReference type="OrthoDB" id="2392202at2759"/>
<dbReference type="STRING" id="47427.A0A2H3EMQ1"/>
<dbReference type="Pfam" id="PF00035">
    <property type="entry name" value="dsrm"/>
    <property type="match status" value="1"/>
</dbReference>
<dbReference type="InterPro" id="IPR036389">
    <property type="entry name" value="RNase_III_sf"/>
</dbReference>
<sequence>MKPRWKGQAALLFGRTLLYLIHHSLHSLACMYSNLPHQNASNLTLKRTRSSENVQLPQLEPDTYLRVYTHKSLRRPCASPDEDYERPLLELNAMETKKRELTSWMNIDSWVRRYQMREKVRCHPDQYETLHSPEETNALFYAYVGGVFVNLGMDVVQEWINALIGLEGTQRPPPSHRKVKNLPTPQPPPVQPPPPPRPQFIPPQPGLFAQFSRFPAPMPLFSPAPMAKPSPPPKLPNPMTPAQPHLAFLPQFNEKASQRRVVVEYPAQFSGPPHAGKWTVKCVVNGIEKGQGVGGNKQIAKEQAARAAYYAMGWT</sequence>
<evidence type="ECO:0000259" key="5">
    <source>
        <dbReference type="PROSITE" id="PS50137"/>
    </source>
</evidence>
<evidence type="ECO:0000256" key="2">
    <source>
        <dbReference type="PROSITE-ProRule" id="PRU00266"/>
    </source>
</evidence>
<evidence type="ECO:0000256" key="3">
    <source>
        <dbReference type="SAM" id="MobiDB-lite"/>
    </source>
</evidence>
<dbReference type="SUPFAM" id="SSF69065">
    <property type="entry name" value="RNase III domain-like"/>
    <property type="match status" value="1"/>
</dbReference>
<feature type="signal peptide" evidence="4">
    <location>
        <begin position="1"/>
        <end position="27"/>
    </location>
</feature>
<evidence type="ECO:0000256" key="1">
    <source>
        <dbReference type="ARBA" id="ARBA00022884"/>
    </source>
</evidence>
<feature type="region of interest" description="Disordered" evidence="3">
    <location>
        <begin position="167"/>
        <end position="200"/>
    </location>
</feature>
<keyword evidence="7" id="KW-1185">Reference proteome</keyword>
<gene>
    <name evidence="6" type="ORF">ARMGADRAFT_414496</name>
</gene>
<dbReference type="CDD" id="cd00048">
    <property type="entry name" value="DSRM_SF"/>
    <property type="match status" value="1"/>
</dbReference>
<dbReference type="GO" id="GO:0006396">
    <property type="term" value="P:RNA processing"/>
    <property type="evidence" value="ECO:0007669"/>
    <property type="project" value="InterPro"/>
</dbReference>
<dbReference type="Gene3D" id="3.30.160.20">
    <property type="match status" value="1"/>
</dbReference>